<dbReference type="EMBL" id="BMHB01000001">
    <property type="protein sequence ID" value="GGI13853.1"/>
    <property type="molecule type" value="Genomic_DNA"/>
</dbReference>
<organism evidence="2 3">
    <name type="scientific">Gottfriedia solisilvae</name>
    <dbReference type="NCBI Taxonomy" id="1516104"/>
    <lineage>
        <taxon>Bacteria</taxon>
        <taxon>Bacillati</taxon>
        <taxon>Bacillota</taxon>
        <taxon>Bacilli</taxon>
        <taxon>Bacillales</taxon>
        <taxon>Bacillaceae</taxon>
        <taxon>Gottfriedia</taxon>
    </lineage>
</organism>
<dbReference type="AlphaFoldDB" id="A0A8J3AI77"/>
<proteinExistence type="predicted"/>
<keyword evidence="1" id="KW-0472">Membrane</keyword>
<evidence type="ECO:0000313" key="3">
    <source>
        <dbReference type="Proteomes" id="UP000626244"/>
    </source>
</evidence>
<keyword evidence="1" id="KW-0812">Transmembrane</keyword>
<sequence length="60" mass="7049">MVLFILIIWLSAILFFKLFIKMLKNIIAKKENKLLENINTVLFSIIFLMLLWACVGGIEY</sequence>
<feature type="transmembrane region" description="Helical" evidence="1">
    <location>
        <begin position="6"/>
        <end position="23"/>
    </location>
</feature>
<accession>A0A8J3AI77</accession>
<reference evidence="3" key="1">
    <citation type="journal article" date="2019" name="Int. J. Syst. Evol. Microbiol.">
        <title>The Global Catalogue of Microorganisms (GCM) 10K type strain sequencing project: providing services to taxonomists for standard genome sequencing and annotation.</title>
        <authorList>
            <consortium name="The Broad Institute Genomics Platform"/>
            <consortium name="The Broad Institute Genome Sequencing Center for Infectious Disease"/>
            <person name="Wu L."/>
            <person name="Ma J."/>
        </authorList>
    </citation>
    <scope>NUCLEOTIDE SEQUENCE [LARGE SCALE GENOMIC DNA]</scope>
    <source>
        <strain evidence="3">CGMCC 1.14993</strain>
    </source>
</reference>
<evidence type="ECO:0000313" key="2">
    <source>
        <dbReference type="EMBL" id="GGI13853.1"/>
    </source>
</evidence>
<evidence type="ECO:0000256" key="1">
    <source>
        <dbReference type="SAM" id="Phobius"/>
    </source>
</evidence>
<name>A0A8J3AI77_9BACI</name>
<keyword evidence="3" id="KW-1185">Reference proteome</keyword>
<gene>
    <name evidence="2" type="ORF">GCM10007380_19990</name>
</gene>
<protein>
    <submittedName>
        <fullName evidence="2">Uncharacterized protein</fullName>
    </submittedName>
</protein>
<dbReference type="Proteomes" id="UP000626244">
    <property type="component" value="Unassembled WGS sequence"/>
</dbReference>
<comment type="caution">
    <text evidence="2">The sequence shown here is derived from an EMBL/GenBank/DDBJ whole genome shotgun (WGS) entry which is preliminary data.</text>
</comment>
<keyword evidence="1" id="KW-1133">Transmembrane helix</keyword>
<feature type="transmembrane region" description="Helical" evidence="1">
    <location>
        <begin position="35"/>
        <end position="58"/>
    </location>
</feature>